<evidence type="ECO:0000256" key="1">
    <source>
        <dbReference type="ARBA" id="ARBA00002290"/>
    </source>
</evidence>
<keyword evidence="6 13" id="KW-0547">Nucleotide-binding</keyword>
<evidence type="ECO:0000256" key="12">
    <source>
        <dbReference type="ARBA" id="ARBA00033103"/>
    </source>
</evidence>
<evidence type="ECO:0000256" key="3">
    <source>
        <dbReference type="ARBA" id="ARBA00014415"/>
    </source>
</evidence>
<proteinExistence type="inferred from homology"/>
<keyword evidence="5" id="KW-0597">Phosphoprotein</keyword>
<dbReference type="InterPro" id="IPR013126">
    <property type="entry name" value="Hsp_70_fam"/>
</dbReference>
<dbReference type="SUPFAM" id="SSF100920">
    <property type="entry name" value="Heat shock protein 70kD (HSP70), peptide-binding domain"/>
    <property type="match status" value="1"/>
</dbReference>
<dbReference type="AlphaFoldDB" id="A0A1B2DMX3"/>
<dbReference type="PRINTS" id="PR00301">
    <property type="entry name" value="HEATSHOCK70"/>
</dbReference>
<dbReference type="Gene3D" id="3.90.640.10">
    <property type="entry name" value="Actin, Chain A, domain 4"/>
    <property type="match status" value="1"/>
</dbReference>
<comment type="function">
    <text evidence="1">Acts as a chaperone.</text>
</comment>
<evidence type="ECO:0000256" key="2">
    <source>
        <dbReference type="ARBA" id="ARBA00007381"/>
    </source>
</evidence>
<keyword evidence="8" id="KW-0346">Stress response</keyword>
<keyword evidence="7 13" id="KW-0067">ATP-binding</keyword>
<dbReference type="GO" id="GO:0140662">
    <property type="term" value="F:ATP-dependent protein folding chaperone"/>
    <property type="evidence" value="ECO:0007669"/>
    <property type="project" value="InterPro"/>
</dbReference>
<dbReference type="InterPro" id="IPR018181">
    <property type="entry name" value="Heat_shock_70_CS"/>
</dbReference>
<organism evidence="14">
    <name type="scientific">Paenibacillus sp. BIHB 4019</name>
    <dbReference type="NCBI Taxonomy" id="1870819"/>
    <lineage>
        <taxon>Bacteria</taxon>
        <taxon>Bacillati</taxon>
        <taxon>Bacillota</taxon>
        <taxon>Bacilli</taxon>
        <taxon>Bacillales</taxon>
        <taxon>Paenibacillaceae</taxon>
        <taxon>Paenibacillus</taxon>
    </lineage>
</organism>
<evidence type="ECO:0000256" key="6">
    <source>
        <dbReference type="ARBA" id="ARBA00022741"/>
    </source>
</evidence>
<dbReference type="PROSITE" id="PS00297">
    <property type="entry name" value="HSP70_1"/>
    <property type="match status" value="1"/>
</dbReference>
<keyword evidence="9" id="KW-0143">Chaperone</keyword>
<dbReference type="FunFam" id="3.30.420.40:FF:000144">
    <property type="entry name" value="Molecular chaperone HscC"/>
    <property type="match status" value="1"/>
</dbReference>
<reference evidence="14" key="1">
    <citation type="submission" date="2016-08" db="EMBL/GenBank/DDBJ databases">
        <title>Complete Genome Seqeunce of Paenibacillus sp. BIHB 4019 from tea rhizoplane.</title>
        <authorList>
            <person name="Thakur R."/>
            <person name="Swarnkar M.K."/>
            <person name="Gulati A."/>
        </authorList>
    </citation>
    <scope>NUCLEOTIDE SEQUENCE [LARGE SCALE GENOMIC DNA]</scope>
    <source>
        <strain evidence="14">BIHB4019</strain>
    </source>
</reference>
<dbReference type="RefSeq" id="WP_099520113.1">
    <property type="nucleotide sequence ID" value="NZ_CP016808.1"/>
</dbReference>
<accession>A0A1B2DMX3</accession>
<evidence type="ECO:0000256" key="4">
    <source>
        <dbReference type="ARBA" id="ARBA00017249"/>
    </source>
</evidence>
<gene>
    <name evidence="14" type="ORF">BBD42_23190</name>
</gene>
<dbReference type="Gene3D" id="3.30.420.40">
    <property type="match status" value="2"/>
</dbReference>
<name>A0A1B2DMX3_9BACL</name>
<evidence type="ECO:0000256" key="10">
    <source>
        <dbReference type="ARBA" id="ARBA00030019"/>
    </source>
</evidence>
<comment type="similarity">
    <text evidence="2 13">Belongs to the heat shock protein 70 family.</text>
</comment>
<evidence type="ECO:0000256" key="8">
    <source>
        <dbReference type="ARBA" id="ARBA00023016"/>
    </source>
</evidence>
<dbReference type="InterPro" id="IPR029047">
    <property type="entry name" value="HSP70_peptide-bd_sf"/>
</dbReference>
<evidence type="ECO:0000256" key="13">
    <source>
        <dbReference type="RuleBase" id="RU003322"/>
    </source>
</evidence>
<evidence type="ECO:0000256" key="9">
    <source>
        <dbReference type="ARBA" id="ARBA00023186"/>
    </source>
</evidence>
<dbReference type="Pfam" id="PF00012">
    <property type="entry name" value="HSP70"/>
    <property type="match status" value="1"/>
</dbReference>
<dbReference type="SUPFAM" id="SSF53067">
    <property type="entry name" value="Actin-like ATPase domain"/>
    <property type="match status" value="2"/>
</dbReference>
<protein>
    <recommendedName>
        <fullName evidence="3">Chaperone protein DnaK</fullName>
    </recommendedName>
    <alternativeName>
        <fullName evidence="4">Chaperone protein dnaK</fullName>
    </alternativeName>
    <alternativeName>
        <fullName evidence="12">HSP70</fullName>
    </alternativeName>
    <alternativeName>
        <fullName evidence="11">Heat shock 70 kDa protein</fullName>
    </alternativeName>
    <alternativeName>
        <fullName evidence="10">Heat shock protein 70</fullName>
    </alternativeName>
</protein>
<sequence length="558" mass="62361">MPIIGIDLGTTNSLVTCYVNGECVIIPNALGEKLTPSVVSVLETGEIITGSAAKERLVTHPHLTAAVFKRHMGTVKNYDLEKYIFTPTELSAIVLKALKADAESYLGSEVTEAIISVPAYFNDHQRRATKEAGQLAGLKVERLINEPTAAAVAYGLNQAEEEQQLLIFDLGGGTFDVSVLDMFDHVMEIRAVAGDNFLGGEDFDEALIRYFLEKHQLKLGGQTSKVYAMLKKQAESCKMALTTQNRSEMTCTIHETTYTLEITAQDFEKLALELLAKLKKPLQKALKDADIAPEELDHVVLVGGSTKMPVIRLFTARLFGQLPLSHLNPDEVVGIGAGIYAAMKERNESLRETVLTDVCPYTLGIEIIGERFSPIIERNTVIPFSKVDTFCNVHEGQTVINVNIFQGESRKVANNLKLGEITIDFPPAKRAGESVIDVRFTYDINGILEVEVVSRITKEKKSLIIKNSNTSLTDEEISIRLKEIEKLKIHPREDHKNRFLLAKGERLYEEMLSDTRHQIALEIEKFEQVLDRQSPLEINKSALTFEQYLRSVEDWPER</sequence>
<dbReference type="PANTHER" id="PTHR19375">
    <property type="entry name" value="HEAT SHOCK PROTEIN 70KDA"/>
    <property type="match status" value="1"/>
</dbReference>
<dbReference type="InterPro" id="IPR043129">
    <property type="entry name" value="ATPase_NBD"/>
</dbReference>
<dbReference type="PROSITE" id="PS00329">
    <property type="entry name" value="HSP70_2"/>
    <property type="match status" value="1"/>
</dbReference>
<evidence type="ECO:0000256" key="5">
    <source>
        <dbReference type="ARBA" id="ARBA00022553"/>
    </source>
</evidence>
<evidence type="ECO:0000256" key="7">
    <source>
        <dbReference type="ARBA" id="ARBA00022840"/>
    </source>
</evidence>
<dbReference type="GO" id="GO:0005524">
    <property type="term" value="F:ATP binding"/>
    <property type="evidence" value="ECO:0007669"/>
    <property type="project" value="UniProtKB-KW"/>
</dbReference>
<evidence type="ECO:0000256" key="11">
    <source>
        <dbReference type="ARBA" id="ARBA00030945"/>
    </source>
</evidence>
<dbReference type="Gene3D" id="2.60.34.10">
    <property type="entry name" value="Substrate Binding Domain Of DNAk, Chain A, domain 1"/>
    <property type="match status" value="1"/>
</dbReference>
<dbReference type="EMBL" id="CP016808">
    <property type="protein sequence ID" value="ANY69062.1"/>
    <property type="molecule type" value="Genomic_DNA"/>
</dbReference>
<evidence type="ECO:0000313" key="14">
    <source>
        <dbReference type="EMBL" id="ANY69062.1"/>
    </source>
</evidence>